<evidence type="ECO:0000256" key="1">
    <source>
        <dbReference type="SAM" id="MobiDB-lite"/>
    </source>
</evidence>
<dbReference type="EMBL" id="KV429049">
    <property type="protein sequence ID" value="KZT70726.1"/>
    <property type="molecule type" value="Genomic_DNA"/>
</dbReference>
<evidence type="ECO:0000313" key="3">
    <source>
        <dbReference type="Proteomes" id="UP000076727"/>
    </source>
</evidence>
<dbReference type="OrthoDB" id="2921803at2759"/>
<accession>A0A165RGN6</accession>
<sequence length="106" mass="12557">MFTRSRDYIIKIIDHPLRPFAHLFPMLMHGSHVTGASRLQVNQLNWATTKRHDCFFRRLASYSSITTLEMSQCYFATLRHHTRTAPNRKYSFASPRNQTRSRTQKD</sequence>
<feature type="compositionally biased region" description="Polar residues" evidence="1">
    <location>
        <begin position="94"/>
        <end position="106"/>
    </location>
</feature>
<gene>
    <name evidence="2" type="ORF">DAEQUDRAFT_724851</name>
</gene>
<dbReference type="Proteomes" id="UP000076727">
    <property type="component" value="Unassembled WGS sequence"/>
</dbReference>
<evidence type="ECO:0000313" key="2">
    <source>
        <dbReference type="EMBL" id="KZT70726.1"/>
    </source>
</evidence>
<feature type="region of interest" description="Disordered" evidence="1">
    <location>
        <begin position="86"/>
        <end position="106"/>
    </location>
</feature>
<keyword evidence="3" id="KW-1185">Reference proteome</keyword>
<protein>
    <submittedName>
        <fullName evidence="2">Uncharacterized protein</fullName>
    </submittedName>
</protein>
<reference evidence="2 3" key="1">
    <citation type="journal article" date="2016" name="Mol. Biol. Evol.">
        <title>Comparative Genomics of Early-Diverging Mushroom-Forming Fungi Provides Insights into the Origins of Lignocellulose Decay Capabilities.</title>
        <authorList>
            <person name="Nagy L.G."/>
            <person name="Riley R."/>
            <person name="Tritt A."/>
            <person name="Adam C."/>
            <person name="Daum C."/>
            <person name="Floudas D."/>
            <person name="Sun H."/>
            <person name="Yadav J.S."/>
            <person name="Pangilinan J."/>
            <person name="Larsson K.H."/>
            <person name="Matsuura K."/>
            <person name="Barry K."/>
            <person name="Labutti K."/>
            <person name="Kuo R."/>
            <person name="Ohm R.A."/>
            <person name="Bhattacharya S.S."/>
            <person name="Shirouzu T."/>
            <person name="Yoshinaga Y."/>
            <person name="Martin F.M."/>
            <person name="Grigoriev I.V."/>
            <person name="Hibbett D.S."/>
        </authorList>
    </citation>
    <scope>NUCLEOTIDE SEQUENCE [LARGE SCALE GENOMIC DNA]</scope>
    <source>
        <strain evidence="2 3">L-15889</strain>
    </source>
</reference>
<organism evidence="2 3">
    <name type="scientific">Daedalea quercina L-15889</name>
    <dbReference type="NCBI Taxonomy" id="1314783"/>
    <lineage>
        <taxon>Eukaryota</taxon>
        <taxon>Fungi</taxon>
        <taxon>Dikarya</taxon>
        <taxon>Basidiomycota</taxon>
        <taxon>Agaricomycotina</taxon>
        <taxon>Agaricomycetes</taxon>
        <taxon>Polyporales</taxon>
        <taxon>Fomitopsis</taxon>
    </lineage>
</organism>
<proteinExistence type="predicted"/>
<dbReference type="AlphaFoldDB" id="A0A165RGN6"/>
<name>A0A165RGN6_9APHY</name>